<dbReference type="Gene3D" id="1.10.1740.10">
    <property type="match status" value="1"/>
</dbReference>
<dbReference type="EMBL" id="JAGYPG010000002">
    <property type="protein sequence ID" value="MBS4195865.1"/>
    <property type="molecule type" value="Genomic_DNA"/>
</dbReference>
<dbReference type="InterPro" id="IPR013325">
    <property type="entry name" value="RNA_pol_sigma_r2"/>
</dbReference>
<dbReference type="InterPro" id="IPR014284">
    <property type="entry name" value="RNA_pol_sigma-70_dom"/>
</dbReference>
<dbReference type="GO" id="GO:0016987">
    <property type="term" value="F:sigma factor activity"/>
    <property type="evidence" value="ECO:0007669"/>
    <property type="project" value="UniProtKB-KW"/>
</dbReference>
<keyword evidence="3" id="KW-0731">Sigma factor</keyword>
<dbReference type="NCBIfam" id="TIGR02937">
    <property type="entry name" value="sigma70-ECF"/>
    <property type="match status" value="1"/>
</dbReference>
<dbReference type="PANTHER" id="PTHR43133">
    <property type="entry name" value="RNA POLYMERASE ECF-TYPE SIGMA FACTO"/>
    <property type="match status" value="1"/>
</dbReference>
<dbReference type="CDD" id="cd06171">
    <property type="entry name" value="Sigma70_r4"/>
    <property type="match status" value="1"/>
</dbReference>
<evidence type="ECO:0000256" key="1">
    <source>
        <dbReference type="ARBA" id="ARBA00010641"/>
    </source>
</evidence>
<evidence type="ECO:0000256" key="3">
    <source>
        <dbReference type="ARBA" id="ARBA00023082"/>
    </source>
</evidence>
<dbReference type="PANTHER" id="PTHR43133:SF51">
    <property type="entry name" value="RNA POLYMERASE SIGMA FACTOR"/>
    <property type="match status" value="1"/>
</dbReference>
<dbReference type="InterPro" id="IPR039425">
    <property type="entry name" value="RNA_pol_sigma-70-like"/>
</dbReference>
<dbReference type="RefSeq" id="WP_213125047.1">
    <property type="nucleotide sequence ID" value="NZ_JAGYPG010000002.1"/>
</dbReference>
<organism evidence="7 8">
    <name type="scientific">Lederbergia citri</name>
    <dbReference type="NCBI Taxonomy" id="2833580"/>
    <lineage>
        <taxon>Bacteria</taxon>
        <taxon>Bacillati</taxon>
        <taxon>Bacillota</taxon>
        <taxon>Bacilli</taxon>
        <taxon>Bacillales</taxon>
        <taxon>Bacillaceae</taxon>
        <taxon>Lederbergia</taxon>
    </lineage>
</organism>
<dbReference type="GO" id="GO:0006352">
    <property type="term" value="P:DNA-templated transcription initiation"/>
    <property type="evidence" value="ECO:0007669"/>
    <property type="project" value="InterPro"/>
</dbReference>
<keyword evidence="8" id="KW-1185">Reference proteome</keyword>
<sequence>MIDEKLVKKAIRGNDDAFLEIMNEYKVDLYRTALAFLKNEGEALEAIQEVTFRAYKNIRTLRNSNFIKTWLFRIMINYCNDQLKNKKRHIVDDGVIQTLAVSETFNELELKDAMLKLDDRSRELLTLKYFNDMKIKEIADAMQCPEGTIKTWLHKALKQLRDILEEKGAGSSV</sequence>
<dbReference type="Gene3D" id="1.10.10.10">
    <property type="entry name" value="Winged helix-like DNA-binding domain superfamily/Winged helix DNA-binding domain"/>
    <property type="match status" value="1"/>
</dbReference>
<dbReference type="Proteomes" id="UP000681414">
    <property type="component" value="Unassembled WGS sequence"/>
</dbReference>
<dbReference type="SUPFAM" id="SSF88659">
    <property type="entry name" value="Sigma3 and sigma4 domains of RNA polymerase sigma factors"/>
    <property type="match status" value="1"/>
</dbReference>
<dbReference type="AlphaFoldDB" id="A0A942TDW5"/>
<dbReference type="InterPro" id="IPR013324">
    <property type="entry name" value="RNA_pol_sigma_r3/r4-like"/>
</dbReference>
<evidence type="ECO:0000259" key="5">
    <source>
        <dbReference type="Pfam" id="PF04542"/>
    </source>
</evidence>
<feature type="domain" description="RNA polymerase sigma-70 region 2" evidence="5">
    <location>
        <begin position="23"/>
        <end position="88"/>
    </location>
</feature>
<protein>
    <submittedName>
        <fullName evidence="7">Sigma-70 family RNA polymerase sigma factor</fullName>
    </submittedName>
</protein>
<dbReference type="SUPFAM" id="SSF88946">
    <property type="entry name" value="Sigma2 domain of RNA polymerase sigma factors"/>
    <property type="match status" value="1"/>
</dbReference>
<comment type="similarity">
    <text evidence="1">Belongs to the sigma-70 factor family. ECF subfamily.</text>
</comment>
<evidence type="ECO:0000256" key="4">
    <source>
        <dbReference type="ARBA" id="ARBA00023163"/>
    </source>
</evidence>
<evidence type="ECO:0000259" key="6">
    <source>
        <dbReference type="Pfam" id="PF08281"/>
    </source>
</evidence>
<dbReference type="InterPro" id="IPR007627">
    <property type="entry name" value="RNA_pol_sigma70_r2"/>
</dbReference>
<dbReference type="GO" id="GO:0003677">
    <property type="term" value="F:DNA binding"/>
    <property type="evidence" value="ECO:0007669"/>
    <property type="project" value="InterPro"/>
</dbReference>
<dbReference type="Pfam" id="PF04542">
    <property type="entry name" value="Sigma70_r2"/>
    <property type="match status" value="1"/>
</dbReference>
<comment type="caution">
    <text evidence="7">The sequence shown here is derived from an EMBL/GenBank/DDBJ whole genome shotgun (WGS) entry which is preliminary data.</text>
</comment>
<feature type="domain" description="RNA polymerase sigma factor 70 region 4 type 2" evidence="6">
    <location>
        <begin position="109"/>
        <end position="160"/>
    </location>
</feature>
<dbReference type="Pfam" id="PF08281">
    <property type="entry name" value="Sigma70_r4_2"/>
    <property type="match status" value="1"/>
</dbReference>
<gene>
    <name evidence="7" type="ORF">KHA97_12425</name>
</gene>
<name>A0A942TDW5_9BACI</name>
<evidence type="ECO:0000313" key="7">
    <source>
        <dbReference type="EMBL" id="MBS4195865.1"/>
    </source>
</evidence>
<dbReference type="InterPro" id="IPR013249">
    <property type="entry name" value="RNA_pol_sigma70_r4_t2"/>
</dbReference>
<accession>A0A942TDW5</accession>
<proteinExistence type="inferred from homology"/>
<dbReference type="InterPro" id="IPR036388">
    <property type="entry name" value="WH-like_DNA-bd_sf"/>
</dbReference>
<evidence type="ECO:0000313" key="8">
    <source>
        <dbReference type="Proteomes" id="UP000681414"/>
    </source>
</evidence>
<evidence type="ECO:0000256" key="2">
    <source>
        <dbReference type="ARBA" id="ARBA00023015"/>
    </source>
</evidence>
<keyword evidence="4" id="KW-0804">Transcription</keyword>
<keyword evidence="2" id="KW-0805">Transcription regulation</keyword>
<reference evidence="7 8" key="1">
    <citation type="submission" date="2021-05" db="EMBL/GenBank/DDBJ databases">
        <title>Novel Bacillus species.</title>
        <authorList>
            <person name="Liu G."/>
        </authorList>
    </citation>
    <scope>NUCLEOTIDE SEQUENCE [LARGE SCALE GENOMIC DNA]</scope>
    <source>
        <strain evidence="8">FJAT-49780</strain>
    </source>
</reference>